<reference evidence="1 2" key="1">
    <citation type="submission" date="2018-11" db="EMBL/GenBank/DDBJ databases">
        <authorList>
            <consortium name="Pathogen Informatics"/>
        </authorList>
    </citation>
    <scope>NUCLEOTIDE SEQUENCE [LARGE SCALE GENOMIC DNA]</scope>
</reference>
<proteinExistence type="predicted"/>
<dbReference type="Proteomes" id="UP000270094">
    <property type="component" value="Unassembled WGS sequence"/>
</dbReference>
<sequence>MDAMKIQFRQSLEVLHADEDDASEIDTAEFQSEANFREKKLIEENFVCSFANVSTREPEGAMYRPTIVAD</sequence>
<accession>A0A3P7LR33</accession>
<evidence type="ECO:0000313" key="1">
    <source>
        <dbReference type="EMBL" id="VDM81582.1"/>
    </source>
</evidence>
<organism evidence="1 2">
    <name type="scientific">Strongylus vulgaris</name>
    <name type="common">Blood worm</name>
    <dbReference type="NCBI Taxonomy" id="40348"/>
    <lineage>
        <taxon>Eukaryota</taxon>
        <taxon>Metazoa</taxon>
        <taxon>Ecdysozoa</taxon>
        <taxon>Nematoda</taxon>
        <taxon>Chromadorea</taxon>
        <taxon>Rhabditida</taxon>
        <taxon>Rhabditina</taxon>
        <taxon>Rhabditomorpha</taxon>
        <taxon>Strongyloidea</taxon>
        <taxon>Strongylidae</taxon>
        <taxon>Strongylus</taxon>
    </lineage>
</organism>
<protein>
    <submittedName>
        <fullName evidence="1">Uncharacterized protein</fullName>
    </submittedName>
</protein>
<name>A0A3P7LR33_STRVU</name>
<gene>
    <name evidence="1" type="ORF">SVUK_LOCUS16580</name>
</gene>
<dbReference type="AlphaFoldDB" id="A0A3P7LR33"/>
<dbReference type="EMBL" id="UYYB01113594">
    <property type="protein sequence ID" value="VDM81582.1"/>
    <property type="molecule type" value="Genomic_DNA"/>
</dbReference>
<keyword evidence="2" id="KW-1185">Reference proteome</keyword>
<evidence type="ECO:0000313" key="2">
    <source>
        <dbReference type="Proteomes" id="UP000270094"/>
    </source>
</evidence>